<dbReference type="SUPFAM" id="SSF52777">
    <property type="entry name" value="CoA-dependent acyltransferases"/>
    <property type="match status" value="8"/>
</dbReference>
<dbReference type="Gene3D" id="3.40.50.980">
    <property type="match status" value="4"/>
</dbReference>
<dbReference type="InterPro" id="IPR006162">
    <property type="entry name" value="Ppantetheine_attach_site"/>
</dbReference>
<dbReference type="Gene3D" id="3.30.559.30">
    <property type="entry name" value="Nonribosomal peptide synthetase, condensation domain"/>
    <property type="match status" value="4"/>
</dbReference>
<evidence type="ECO:0000256" key="3">
    <source>
        <dbReference type="ARBA" id="ARBA00022553"/>
    </source>
</evidence>
<proteinExistence type="predicted"/>
<dbReference type="SUPFAM" id="SSF56801">
    <property type="entry name" value="Acetyl-CoA synthetase-like"/>
    <property type="match status" value="2"/>
</dbReference>
<dbReference type="CDD" id="cd19543">
    <property type="entry name" value="DCL_NRPS"/>
    <property type="match status" value="1"/>
</dbReference>
<dbReference type="InterPro" id="IPR020845">
    <property type="entry name" value="AMP-binding_CS"/>
</dbReference>
<keyword evidence="3" id="KW-0597">Phosphoprotein</keyword>
<keyword evidence="4" id="KW-0677">Repeat</keyword>
<dbReference type="InterPro" id="IPR036736">
    <property type="entry name" value="ACP-like_sf"/>
</dbReference>
<dbReference type="RefSeq" id="WP_330930235.1">
    <property type="nucleotide sequence ID" value="NZ_CP119075.1"/>
</dbReference>
<dbReference type="CDD" id="cd05930">
    <property type="entry name" value="A_NRPS"/>
    <property type="match status" value="1"/>
</dbReference>
<evidence type="ECO:0000313" key="6">
    <source>
        <dbReference type="EMBL" id="WED65705.1"/>
    </source>
</evidence>
<accession>A0AAF0CP97</accession>
<dbReference type="Gene3D" id="3.30.559.10">
    <property type="entry name" value="Chloramphenicol acetyltransferase-like domain"/>
    <property type="match status" value="4"/>
</dbReference>
<dbReference type="GO" id="GO:0003824">
    <property type="term" value="F:catalytic activity"/>
    <property type="evidence" value="ECO:0007669"/>
    <property type="project" value="InterPro"/>
</dbReference>
<dbReference type="FunFam" id="2.30.38.10:FF:000001">
    <property type="entry name" value="Non-ribosomal peptide synthetase PvdI"/>
    <property type="match status" value="1"/>
</dbReference>
<dbReference type="InterPro" id="IPR009081">
    <property type="entry name" value="PP-bd_ACP"/>
</dbReference>
<dbReference type="InterPro" id="IPR000873">
    <property type="entry name" value="AMP-dep_synth/lig_dom"/>
</dbReference>
<dbReference type="NCBIfam" id="TIGR01720">
    <property type="entry name" value="NRPS-para261"/>
    <property type="match status" value="1"/>
</dbReference>
<dbReference type="GO" id="GO:0043041">
    <property type="term" value="P:amino acid activation for nonribosomal peptide biosynthetic process"/>
    <property type="evidence" value="ECO:0007669"/>
    <property type="project" value="TreeGrafter"/>
</dbReference>
<protein>
    <submittedName>
        <fullName evidence="6">Amino acid adenylation domain-containing protein</fullName>
    </submittedName>
</protein>
<dbReference type="InterPro" id="IPR023213">
    <property type="entry name" value="CAT-like_dom_sf"/>
</dbReference>
<feature type="domain" description="Carrier" evidence="5">
    <location>
        <begin position="998"/>
        <end position="1072"/>
    </location>
</feature>
<comment type="cofactor">
    <cofactor evidence="1">
        <name>pantetheine 4'-phosphate</name>
        <dbReference type="ChEBI" id="CHEBI:47942"/>
    </cofactor>
</comment>
<dbReference type="FunFam" id="1.10.1200.10:FF:000005">
    <property type="entry name" value="Nonribosomal peptide synthetase 1"/>
    <property type="match status" value="2"/>
</dbReference>
<dbReference type="PROSITE" id="PS00455">
    <property type="entry name" value="AMP_BINDING"/>
    <property type="match status" value="2"/>
</dbReference>
<dbReference type="GO" id="GO:0044550">
    <property type="term" value="P:secondary metabolite biosynthetic process"/>
    <property type="evidence" value="ECO:0007669"/>
    <property type="project" value="TreeGrafter"/>
</dbReference>
<evidence type="ECO:0000313" key="7">
    <source>
        <dbReference type="Proteomes" id="UP001218638"/>
    </source>
</evidence>
<dbReference type="Gene3D" id="3.30.300.30">
    <property type="match status" value="2"/>
</dbReference>
<dbReference type="Pfam" id="PF13193">
    <property type="entry name" value="AMP-binding_C"/>
    <property type="match status" value="2"/>
</dbReference>
<dbReference type="InterPro" id="IPR001242">
    <property type="entry name" value="Condensation_dom"/>
</dbReference>
<dbReference type="EMBL" id="CP119075">
    <property type="protein sequence ID" value="WED65705.1"/>
    <property type="molecule type" value="Genomic_DNA"/>
</dbReference>
<dbReference type="Proteomes" id="UP001218638">
    <property type="component" value="Chromosome"/>
</dbReference>
<dbReference type="InterPro" id="IPR025110">
    <property type="entry name" value="AMP-bd_C"/>
</dbReference>
<dbReference type="SMART" id="SM00823">
    <property type="entry name" value="PKS_PP"/>
    <property type="match status" value="2"/>
</dbReference>
<organism evidence="6 7">
    <name type="scientific">Synoicihabitans lomoniglobus</name>
    <dbReference type="NCBI Taxonomy" id="2909285"/>
    <lineage>
        <taxon>Bacteria</taxon>
        <taxon>Pseudomonadati</taxon>
        <taxon>Verrucomicrobiota</taxon>
        <taxon>Opitutia</taxon>
        <taxon>Opitutales</taxon>
        <taxon>Opitutaceae</taxon>
        <taxon>Synoicihabitans</taxon>
    </lineage>
</organism>
<dbReference type="GO" id="GO:0005829">
    <property type="term" value="C:cytosol"/>
    <property type="evidence" value="ECO:0007669"/>
    <property type="project" value="TreeGrafter"/>
</dbReference>
<dbReference type="Pfam" id="PF00668">
    <property type="entry name" value="Condensation"/>
    <property type="match status" value="4"/>
</dbReference>
<reference evidence="6" key="1">
    <citation type="submission" date="2023-03" db="EMBL/GenBank/DDBJ databases">
        <title>Lomoglobus Profundus gen. nov., sp. nov., a novel member of the phylum Verrucomicrobia, isolated from deep-marine sediment of South China Sea.</title>
        <authorList>
            <person name="Ahmad T."/>
            <person name="Ishaq S.E."/>
            <person name="Wang F."/>
        </authorList>
    </citation>
    <scope>NUCLEOTIDE SEQUENCE</scope>
    <source>
        <strain evidence="6">LMO-M01</strain>
    </source>
</reference>
<dbReference type="Gene3D" id="2.30.38.10">
    <property type="entry name" value="Luciferase, Domain 3"/>
    <property type="match status" value="2"/>
</dbReference>
<dbReference type="Pfam" id="PF00550">
    <property type="entry name" value="PP-binding"/>
    <property type="match status" value="2"/>
</dbReference>
<keyword evidence="2" id="KW-0596">Phosphopantetheine</keyword>
<dbReference type="CDD" id="cd12117">
    <property type="entry name" value="A_NRPS_Srf_like"/>
    <property type="match status" value="1"/>
</dbReference>
<dbReference type="KEGG" id="slom:PXH66_02445"/>
<evidence type="ECO:0000256" key="1">
    <source>
        <dbReference type="ARBA" id="ARBA00001957"/>
    </source>
</evidence>
<dbReference type="Pfam" id="PF00501">
    <property type="entry name" value="AMP-binding"/>
    <property type="match status" value="2"/>
</dbReference>
<dbReference type="PROSITE" id="PS50075">
    <property type="entry name" value="CARRIER"/>
    <property type="match status" value="2"/>
</dbReference>
<dbReference type="PROSITE" id="PS00012">
    <property type="entry name" value="PHOSPHOPANTETHEINE"/>
    <property type="match status" value="1"/>
</dbReference>
<dbReference type="InterPro" id="IPR010071">
    <property type="entry name" value="AA_adenyl_dom"/>
</dbReference>
<dbReference type="CDD" id="cd19531">
    <property type="entry name" value="LCL_NRPS-like"/>
    <property type="match status" value="2"/>
</dbReference>
<sequence>MDADSIPSASSDDAFDQVDDELLAMLLDEEGDAVAESPRSIPVRPSGAEPVLSFAQQRLWFLQQLEPTSPAYNISVVVKLGRAVAVEQLATALATIVKRHDVLRTAFPAIDGRAHVRRHDEARVAIEIIDTSPGELMSAAAEVSLRPFDLAQAPLLRLALLRTGSNEQHVVLVMHHIISDAWSMDNLVRELGLIYGAASKGAAPALPSLPIQYGDFAAWQRERLDAGLRDLQLAYWRQQLADPTELELPCDRPRPVRPDYTGASIPFTVSPDVVVKLRQLIADTESTFFMAMLAVGHGWLHRLSGQNDVVLGAPVANRGMAALEPLIGFFVNTLALRSRVDAETATFRTLLNAARQATLDGFAHQDVPFEAIVAELLPDRDVTRNPLFQVMLTADSAGPDHPAPPELGLEAIELPAAVAKFDLTLSLQESGAGISGALEYATALFDAATAERFVAQFQFSLEQFVASPDRPLAQLPRLPPAEAQQLLAWGAGPCPDYPSTSLAAVFNATAQRFPTSAALTFGDQSISYRELARRSHQLAHVLRSRGVQVDQPVGVCQERSPELVVTLLAILQAGGAYLALDPAYPTERITALLAAADCSIVVIDPVHREQMPSDVDIICPTEISAEIDSAPAQPPEVEMRPDHLAYISFTSGSTGTPKGVAVPHRAVLRLVHGEVFARFGPDEVFLLMAPIAFDASTLELWGPLLHGGRLAIMAPGTPTLEQIGQTVKAQEVTTLWLTAGLFNLMVDERVEDLRGVRQLLSGGDVLSPRHVAQALAALPHTRLINGYGPTENTTFTCCHRILTSDLNHGSIPIGRPISHTTVAVLDDSLRPVPIGAVGELYTGGDGLARGYIGQPELTAAAFVPHPQLPGARLYRTGDRVRWRGDGTLEFIGRADRQVKINGHRIEPGEVEAALAALAGVHAAAVMVDQGSARKRLIGYAASTNDAETLRAALAEHLPDYLVPPVIVTLPALPLTPNGKVDRQALPPPPTNEELETVAPRNEVERVVAEIWGGVLALERIGIHANYFASGGDSIGAIQVASRLRRAGWTIRVADLFQHPTVASLAAYLDRNVSTTAPTPRSAHVGPVAPTPAQAWFLQHFTTARHHFNQAVLLQPRTAWNDTKIARAVTAVWRHHDALRTVLRGDVLEILPPSHPCELVCITVPDDAARLAHTETIQRGFDLADGPLFQAVHYRLPGRERLLLVAHHLAVDGVSWRLIIEDLTSAMAMDAPELGPRPLNIHRWSTAVAEQAHDHLLYWRSVLARPVAPWPAPRSDTPNRFGNTSTIGTRLSEATTRSLLTEVHAAFHTEVDDFLLLALGRALQRWHGGATTRVMLEGHGRDARADIPPPEHTVGWFTALHPFVLEIVEGDLARQLKSLKEARRLVPEHGNTFGPSAFLSNATELSTATAEIPISFNYLGRFDDEAESELRFAEESSGSPIGSDVTRPHEIDAGAAVTGGCLGLSLTFGVERVNADAMQTLLDDWAEELDALIRFTTSDIAPEATPADFTSPVFQLPEYESFLQRHGWSATAVEDVARLSPMQAGLLFQSVFDETSSAYFVQMAYRLRGTLDASAFVAAWHELARRHTILRTSFVHEDTPEPVQIIWRERVPVTAVHDLRHLDADEQRTHIAASRQEDLARPFDLAHDALWRVTIWQLADDLTEIVWSYHHVLLDGWSLGLVHRDLFACYAGNSKLEPSIPYRDYVRWLEQRPPEAARNFWSSYLNGYDDASPLPAEPTSTITPEHHEYSVELGESLSQQLRKLATDTGSTLATLMQAAWGILLGRLNRTEDVVFGAIVSGRPADLAGVERMVGLFICAVPVRITCGDDRSFGDLLKTAQRDALTAEPHHHLPLPEIQTFTPLGRKLFDHLLVFENFPIDRTTTGGSAAAPVIEHVEAHDRTHYDFDLTIDPGTSISLRFGHDRAVYGDDQIARLAARFETLLVGLVANPQQAIGSISCLPQAEHERVTITFNQTGTAVPNQATLVTLLQKGRSDHPHALAVVQGDTALTYEELHLRADALAEQLQARGVKPETVVGLSVGRTPDMIIGVLGIMRAGGAYLPLDPLYPAERLRGMLADAGARIVVTTRTDAQALPVDAKTMEVLHLEEVPVQPEQDLSPVTLQPHHLAYLIYTSGSTGRPKGVAVEHRSLVNAAVAWREGYGLNAPGAAPRILQMASLSFDVFAGDLIRALTNGGTLYLCDADTRLDPEGLVALLREHRITQFESTPGLILPLMEHARHTNTDLPDLGMLILGSDTLRAADYRRLVTDFGQGRRIINSYGVTEATIDTCFYENASPPESRGDESTPIGCPMANQRLYVLDSRGQPAGIGVPGELFIGGDGLARGYHARDELTAERFPTLDPGDGKQRLYRAGDLACWRADGRLEFLGRSDRQVKVRGVRIEPGEIESNLRHLPSVADALVEARDMGGNLELVAYVVPKYAEANPVAACRDHLRSTLSAAMLPGHWVVLDRLPLSPNGKVDRRALPDPDPALAAPSEDKIAPRTATEVTIAKLWQDVLQVSLIGVDDDFFLQGGHSLKAMQLLSRIQRDLGVRVPMRTFFDHATIAGLATQVDANRRPNTAESGDRQIPLAAPAPHYPLSYAQQRLWLLHQLGGETAYNMPEAYRVDGPLDPTALEQAIARVIQRHEALRTEFTEIEGDPVQRIHADVPYTLNRVDLRDSSDAESEARSIADREAVAPFDLKTPPLLRTTLLQLKDDRWVYLQTIHHIVGDGWSGNVLYREIFAAYAAAMSGATPPLPALRLHYKDFACWQKARGWDREESYWLHALRGAPSALALPYDFPSTTERDFRGDHEKHTLGAVATAALRRRATERRTTVANTLLAVFDLLLFQLTQQPDFCIGVSHANRHHPDLENLLGFFVNLLPVRARLDASMDFDALLNQVVETADAALEHQEYPFDLMVQQLNPDRAANRQPLLNIVYAFQNFADVHVDIGVPLPSNTPSPNGPEITPFDHTFHTSKFDLTLFASDDGDTIELVLEYDAGLFKAATIRRYLSLLDRFADMIGSTPNS</sequence>
<dbReference type="PANTHER" id="PTHR45527">
    <property type="entry name" value="NONRIBOSOMAL PEPTIDE SYNTHETASE"/>
    <property type="match status" value="1"/>
</dbReference>
<evidence type="ECO:0000256" key="4">
    <source>
        <dbReference type="ARBA" id="ARBA00022737"/>
    </source>
</evidence>
<dbReference type="SUPFAM" id="SSF47336">
    <property type="entry name" value="ACP-like"/>
    <property type="match status" value="2"/>
</dbReference>
<evidence type="ECO:0000259" key="5">
    <source>
        <dbReference type="PROSITE" id="PS50075"/>
    </source>
</evidence>
<keyword evidence="7" id="KW-1185">Reference proteome</keyword>
<dbReference type="FunFam" id="3.40.50.980:FF:000001">
    <property type="entry name" value="Non-ribosomal peptide synthetase"/>
    <property type="match status" value="2"/>
</dbReference>
<dbReference type="NCBIfam" id="TIGR01733">
    <property type="entry name" value="AA-adenyl-dom"/>
    <property type="match status" value="2"/>
</dbReference>
<evidence type="ECO:0000256" key="2">
    <source>
        <dbReference type="ARBA" id="ARBA00022450"/>
    </source>
</evidence>
<name>A0AAF0CP97_9BACT</name>
<dbReference type="Gene3D" id="1.10.1200.10">
    <property type="entry name" value="ACP-like"/>
    <property type="match status" value="2"/>
</dbReference>
<dbReference type="InterPro" id="IPR020806">
    <property type="entry name" value="PKS_PP-bd"/>
</dbReference>
<dbReference type="InterPro" id="IPR045851">
    <property type="entry name" value="AMP-bd_C_sf"/>
</dbReference>
<feature type="domain" description="Carrier" evidence="5">
    <location>
        <begin position="2499"/>
        <end position="2574"/>
    </location>
</feature>
<dbReference type="PANTHER" id="PTHR45527:SF1">
    <property type="entry name" value="FATTY ACID SYNTHASE"/>
    <property type="match status" value="1"/>
</dbReference>
<gene>
    <name evidence="6" type="ORF">PXH66_02445</name>
</gene>
<dbReference type="InterPro" id="IPR010060">
    <property type="entry name" value="NRPS_synth"/>
</dbReference>
<dbReference type="GO" id="GO:0031177">
    <property type="term" value="F:phosphopantetheine binding"/>
    <property type="evidence" value="ECO:0007669"/>
    <property type="project" value="InterPro"/>
</dbReference>
<dbReference type="NCBIfam" id="NF003417">
    <property type="entry name" value="PRK04813.1"/>
    <property type="match status" value="2"/>
</dbReference>